<evidence type="ECO:0000259" key="15">
    <source>
        <dbReference type="PROSITE" id="PS51873"/>
    </source>
</evidence>
<proteinExistence type="inferred from homology"/>
<evidence type="ECO:0000313" key="17">
    <source>
        <dbReference type="Proteomes" id="UP001341840"/>
    </source>
</evidence>
<evidence type="ECO:0000256" key="3">
    <source>
        <dbReference type="ARBA" id="ARBA00003976"/>
    </source>
</evidence>
<dbReference type="InterPro" id="IPR044066">
    <property type="entry name" value="TRIAD_supradom"/>
</dbReference>
<evidence type="ECO:0000256" key="12">
    <source>
        <dbReference type="ARBA" id="ARBA00022833"/>
    </source>
</evidence>
<accession>A0ABU6S2M3</accession>
<keyword evidence="12" id="KW-0862">Zinc</keyword>
<gene>
    <name evidence="16" type="ORF">PIB30_002784</name>
</gene>
<keyword evidence="8" id="KW-0479">Metal-binding</keyword>
<feature type="domain" description="RING-type" evidence="14">
    <location>
        <begin position="81"/>
        <end position="129"/>
    </location>
</feature>
<organism evidence="16 17">
    <name type="scientific">Stylosanthes scabra</name>
    <dbReference type="NCBI Taxonomy" id="79078"/>
    <lineage>
        <taxon>Eukaryota</taxon>
        <taxon>Viridiplantae</taxon>
        <taxon>Streptophyta</taxon>
        <taxon>Embryophyta</taxon>
        <taxon>Tracheophyta</taxon>
        <taxon>Spermatophyta</taxon>
        <taxon>Magnoliopsida</taxon>
        <taxon>eudicotyledons</taxon>
        <taxon>Gunneridae</taxon>
        <taxon>Pentapetalae</taxon>
        <taxon>rosids</taxon>
        <taxon>fabids</taxon>
        <taxon>Fabales</taxon>
        <taxon>Fabaceae</taxon>
        <taxon>Papilionoideae</taxon>
        <taxon>50 kb inversion clade</taxon>
        <taxon>dalbergioids sensu lato</taxon>
        <taxon>Dalbergieae</taxon>
        <taxon>Pterocarpus clade</taxon>
        <taxon>Stylosanthes</taxon>
    </lineage>
</organism>
<evidence type="ECO:0000256" key="10">
    <source>
        <dbReference type="ARBA" id="ARBA00022771"/>
    </source>
</evidence>
<dbReference type="PROSITE" id="PS51873">
    <property type="entry name" value="TRIAD"/>
    <property type="match status" value="1"/>
</dbReference>
<evidence type="ECO:0000256" key="13">
    <source>
        <dbReference type="PROSITE-ProRule" id="PRU00175"/>
    </source>
</evidence>
<dbReference type="InterPro" id="IPR031127">
    <property type="entry name" value="E3_UB_ligase_RBR"/>
</dbReference>
<dbReference type="EC" id="2.3.2.31" evidence="6"/>
<dbReference type="InterPro" id="IPR002867">
    <property type="entry name" value="IBR_dom"/>
</dbReference>
<dbReference type="PANTHER" id="PTHR11685">
    <property type="entry name" value="RBR FAMILY RING FINGER AND IBR DOMAIN-CONTAINING"/>
    <property type="match status" value="1"/>
</dbReference>
<name>A0ABU6S2M3_9FABA</name>
<comment type="catalytic activity">
    <reaction evidence="1">
        <text>[E2 ubiquitin-conjugating enzyme]-S-ubiquitinyl-L-cysteine + [acceptor protein]-L-lysine = [E2 ubiquitin-conjugating enzyme]-L-cysteine + [acceptor protein]-N(6)-ubiquitinyl-L-lysine.</text>
        <dbReference type="EC" id="2.3.2.31"/>
    </reaction>
</comment>
<keyword evidence="9" id="KW-0677">Repeat</keyword>
<reference evidence="16 17" key="1">
    <citation type="journal article" date="2023" name="Plants (Basel)">
        <title>Bridging the Gap: Combining Genomics and Transcriptomics Approaches to Understand Stylosanthes scabra, an Orphan Legume from the Brazilian Caatinga.</title>
        <authorList>
            <person name="Ferreira-Neto J.R.C."/>
            <person name="da Silva M.D."/>
            <person name="Binneck E."/>
            <person name="de Melo N.F."/>
            <person name="da Silva R.H."/>
            <person name="de Melo A.L.T.M."/>
            <person name="Pandolfi V."/>
            <person name="Bustamante F.O."/>
            <person name="Brasileiro-Vidal A.C."/>
            <person name="Benko-Iseppon A.M."/>
        </authorList>
    </citation>
    <scope>NUCLEOTIDE SEQUENCE [LARGE SCALE GENOMIC DNA]</scope>
    <source>
        <tissue evidence="16">Leaves</tissue>
    </source>
</reference>
<dbReference type="InterPro" id="IPR017907">
    <property type="entry name" value="Znf_RING_CS"/>
</dbReference>
<evidence type="ECO:0000256" key="6">
    <source>
        <dbReference type="ARBA" id="ARBA00012251"/>
    </source>
</evidence>
<evidence type="ECO:0000259" key="14">
    <source>
        <dbReference type="PROSITE" id="PS50089"/>
    </source>
</evidence>
<evidence type="ECO:0000256" key="2">
    <source>
        <dbReference type="ARBA" id="ARBA00001947"/>
    </source>
</evidence>
<comment type="function">
    <text evidence="3">Might act as an E3 ubiquitin-protein ligase, or as part of E3 complex, which accepts ubiquitin from specific E2 ubiquitin-conjugating enzymes and then transfers it to substrates.</text>
</comment>
<comment type="pathway">
    <text evidence="4">Protein modification; protein ubiquitination.</text>
</comment>
<dbReference type="SUPFAM" id="SSF57850">
    <property type="entry name" value="RING/U-box"/>
    <property type="match status" value="3"/>
</dbReference>
<dbReference type="InterPro" id="IPR018957">
    <property type="entry name" value="Znf_C3HC4_RING-type"/>
</dbReference>
<sequence length="298" mass="34475">MRTLKEFFWRHYYSLWWSPSPSLSPRLHMVFNSKSQTQTESGSRKRHRILLNSDDVATKRNKINQEDKGEESSSLISSFVCEICVETKTESESFSIRGCNHSYCRDCVVKYIGSKLDENVINIRCPVPRCSGLLESEDCRDVLPKLVFDRWENSLCNAAVTENESERFMYCPFRDCSALIIVDDSPTLQRKSECPNCKREICAACVAVWHDGITCEEFRRIDDEDRVAMELAGRKVWRRCPNCKFYVEKEAFTCSRVRCRCGYLFCYGCGSGGGSPCVCLLELTTTFTDRLFRWFLLV</sequence>
<dbReference type="EMBL" id="JASCZI010060420">
    <property type="protein sequence ID" value="MED6130671.1"/>
    <property type="molecule type" value="Genomic_DNA"/>
</dbReference>
<keyword evidence="7" id="KW-0808">Transferase</keyword>
<evidence type="ECO:0000256" key="9">
    <source>
        <dbReference type="ARBA" id="ARBA00022737"/>
    </source>
</evidence>
<evidence type="ECO:0000256" key="8">
    <source>
        <dbReference type="ARBA" id="ARBA00022723"/>
    </source>
</evidence>
<dbReference type="Pfam" id="PF00097">
    <property type="entry name" value="zf-C3HC4"/>
    <property type="match status" value="1"/>
</dbReference>
<comment type="caution">
    <text evidence="16">The sequence shown here is derived from an EMBL/GenBank/DDBJ whole genome shotgun (WGS) entry which is preliminary data.</text>
</comment>
<dbReference type="InterPro" id="IPR013083">
    <property type="entry name" value="Znf_RING/FYVE/PHD"/>
</dbReference>
<dbReference type="SMART" id="SM00647">
    <property type="entry name" value="IBR"/>
    <property type="match status" value="2"/>
</dbReference>
<keyword evidence="17" id="KW-1185">Reference proteome</keyword>
<keyword evidence="10 13" id="KW-0863">Zinc-finger</keyword>
<feature type="domain" description="RING-type" evidence="15">
    <location>
        <begin position="77"/>
        <end position="289"/>
    </location>
</feature>
<evidence type="ECO:0000313" key="16">
    <source>
        <dbReference type="EMBL" id="MED6130671.1"/>
    </source>
</evidence>
<evidence type="ECO:0000256" key="5">
    <source>
        <dbReference type="ARBA" id="ARBA00005884"/>
    </source>
</evidence>
<dbReference type="Pfam" id="PF01485">
    <property type="entry name" value="IBR"/>
    <property type="match status" value="2"/>
</dbReference>
<evidence type="ECO:0000256" key="1">
    <source>
        <dbReference type="ARBA" id="ARBA00001798"/>
    </source>
</evidence>
<evidence type="ECO:0000256" key="7">
    <source>
        <dbReference type="ARBA" id="ARBA00022679"/>
    </source>
</evidence>
<comment type="similarity">
    <text evidence="5">Belongs to the RBR family. Ariadne subfamily.</text>
</comment>
<dbReference type="Proteomes" id="UP001341840">
    <property type="component" value="Unassembled WGS sequence"/>
</dbReference>
<evidence type="ECO:0000256" key="11">
    <source>
        <dbReference type="ARBA" id="ARBA00022786"/>
    </source>
</evidence>
<dbReference type="Gene3D" id="3.30.40.10">
    <property type="entry name" value="Zinc/RING finger domain, C3HC4 (zinc finger)"/>
    <property type="match status" value="1"/>
</dbReference>
<dbReference type="PROSITE" id="PS00518">
    <property type="entry name" value="ZF_RING_1"/>
    <property type="match status" value="1"/>
</dbReference>
<dbReference type="PROSITE" id="PS50089">
    <property type="entry name" value="ZF_RING_2"/>
    <property type="match status" value="1"/>
</dbReference>
<protein>
    <recommendedName>
        <fullName evidence="6">RBR-type E3 ubiquitin transferase</fullName>
        <ecNumber evidence="6">2.3.2.31</ecNumber>
    </recommendedName>
</protein>
<dbReference type="InterPro" id="IPR001841">
    <property type="entry name" value="Znf_RING"/>
</dbReference>
<dbReference type="Gene3D" id="1.20.120.1750">
    <property type="match status" value="1"/>
</dbReference>
<comment type="cofactor">
    <cofactor evidence="2">
        <name>Zn(2+)</name>
        <dbReference type="ChEBI" id="CHEBI:29105"/>
    </cofactor>
</comment>
<keyword evidence="11" id="KW-0833">Ubl conjugation pathway</keyword>
<evidence type="ECO:0000256" key="4">
    <source>
        <dbReference type="ARBA" id="ARBA00004906"/>
    </source>
</evidence>